<keyword evidence="2" id="KW-0472">Membrane</keyword>
<feature type="region of interest" description="Disordered" evidence="1">
    <location>
        <begin position="160"/>
        <end position="302"/>
    </location>
</feature>
<feature type="compositionally biased region" description="Low complexity" evidence="1">
    <location>
        <begin position="255"/>
        <end position="266"/>
    </location>
</feature>
<feature type="compositionally biased region" description="Basic and acidic residues" evidence="1">
    <location>
        <begin position="170"/>
        <end position="197"/>
    </location>
</feature>
<organism evidence="3 4">
    <name type="scientific">Streptomyces venezuelae</name>
    <dbReference type="NCBI Taxonomy" id="54571"/>
    <lineage>
        <taxon>Bacteria</taxon>
        <taxon>Bacillati</taxon>
        <taxon>Actinomycetota</taxon>
        <taxon>Actinomycetes</taxon>
        <taxon>Kitasatosporales</taxon>
        <taxon>Streptomycetaceae</taxon>
        <taxon>Streptomyces</taxon>
    </lineage>
</organism>
<sequence length="328" mass="33613">MPAPDHGPKEKSAAHASETRAPAPPDVKLEGVPDALIGGDDWSNFTLVVDNPHDEGNLWDLDMAVNTEASGLRLYGDDLRVQIQVDGAWRDARVYSPPDLGDYDLELLLEFPLPTGRTTFHLRMRAASDAPLTAFFMGPRVYDEQVQSDDEYWVWSKIIAPSEGGGEPGDPERPGDPEEPGDPEKPGDPERPGDGEKPGGGGEPGSGHKPGGGGEPGSGHKPGAGGHPGKGDTSGGGEATGPTDHTQPATPPTPGNGNSNGNGNSAVHPAAEHSGTTGDDTGRTTASGSLAETGSSAGTGWLIGAGGAFVAVGTALAAAAHRRRRTID</sequence>
<dbReference type="Proteomes" id="UP000322927">
    <property type="component" value="Chromosome"/>
</dbReference>
<gene>
    <name evidence="3" type="ORF">DEJ48_04825</name>
</gene>
<keyword evidence="2" id="KW-1133">Transmembrane helix</keyword>
<dbReference type="AlphaFoldDB" id="A0A5P2BSX4"/>
<evidence type="ECO:0000313" key="4">
    <source>
        <dbReference type="Proteomes" id="UP000322927"/>
    </source>
</evidence>
<protein>
    <recommendedName>
        <fullName evidence="5">Gram-positive cocci surface proteins LPxTG domain-containing protein</fullName>
    </recommendedName>
</protein>
<feature type="compositionally biased region" description="Gly residues" evidence="1">
    <location>
        <begin position="198"/>
        <end position="239"/>
    </location>
</feature>
<feature type="transmembrane region" description="Helical" evidence="2">
    <location>
        <begin position="300"/>
        <end position="320"/>
    </location>
</feature>
<name>A0A5P2BSX4_STRVZ</name>
<feature type="compositionally biased region" description="Basic and acidic residues" evidence="1">
    <location>
        <begin position="1"/>
        <end position="13"/>
    </location>
</feature>
<feature type="region of interest" description="Disordered" evidence="1">
    <location>
        <begin position="1"/>
        <end position="27"/>
    </location>
</feature>
<dbReference type="EMBL" id="CP029192">
    <property type="protein sequence ID" value="QES32808.1"/>
    <property type="molecule type" value="Genomic_DNA"/>
</dbReference>
<accession>A0A5P2BSX4</accession>
<proteinExistence type="predicted"/>
<evidence type="ECO:0000256" key="1">
    <source>
        <dbReference type="SAM" id="MobiDB-lite"/>
    </source>
</evidence>
<feature type="compositionally biased region" description="Low complexity" evidence="1">
    <location>
        <begin position="274"/>
        <end position="289"/>
    </location>
</feature>
<keyword evidence="2" id="KW-0812">Transmembrane</keyword>
<evidence type="ECO:0000256" key="2">
    <source>
        <dbReference type="SAM" id="Phobius"/>
    </source>
</evidence>
<evidence type="ECO:0008006" key="5">
    <source>
        <dbReference type="Google" id="ProtNLM"/>
    </source>
</evidence>
<reference evidence="3 4" key="1">
    <citation type="submission" date="2018-05" db="EMBL/GenBank/DDBJ databases">
        <title>Streptomyces venezuelae.</title>
        <authorList>
            <person name="Kim W."/>
            <person name="Lee N."/>
            <person name="Cho B.-K."/>
        </authorList>
    </citation>
    <scope>NUCLEOTIDE SEQUENCE [LARGE SCALE GENOMIC DNA]</scope>
    <source>
        <strain evidence="3 4">ATCC 14584</strain>
    </source>
</reference>
<evidence type="ECO:0000313" key="3">
    <source>
        <dbReference type="EMBL" id="QES32808.1"/>
    </source>
</evidence>